<evidence type="ECO:0000313" key="1">
    <source>
        <dbReference type="EMBL" id="RBP83527.1"/>
    </source>
</evidence>
<dbReference type="RefSeq" id="WP_113916504.1">
    <property type="nucleotide sequence ID" value="NZ_QNSE01000006.1"/>
</dbReference>
<proteinExistence type="predicted"/>
<organism evidence="1 2">
    <name type="scientific">Marinomonas rhizomae</name>
    <dbReference type="NCBI Taxonomy" id="491948"/>
    <lineage>
        <taxon>Bacteria</taxon>
        <taxon>Pseudomonadati</taxon>
        <taxon>Pseudomonadota</taxon>
        <taxon>Gammaproteobacteria</taxon>
        <taxon>Oceanospirillales</taxon>
        <taxon>Oceanospirillaceae</taxon>
        <taxon>Marinomonas</taxon>
    </lineage>
</organism>
<dbReference type="Pfam" id="PF06282">
    <property type="entry name" value="DUF1036"/>
    <property type="match status" value="1"/>
</dbReference>
<keyword evidence="2" id="KW-1185">Reference proteome</keyword>
<dbReference type="InterPro" id="IPR009380">
    <property type="entry name" value="DUF1036"/>
</dbReference>
<dbReference type="EMBL" id="QNSE01000006">
    <property type="protein sequence ID" value="RBP83527.1"/>
    <property type="molecule type" value="Genomic_DNA"/>
</dbReference>
<reference evidence="1 2" key="1">
    <citation type="submission" date="2018-06" db="EMBL/GenBank/DDBJ databases">
        <title>Genomic Encyclopedia of Type Strains, Phase III (KMG-III): the genomes of soil and plant-associated and newly described type strains.</title>
        <authorList>
            <person name="Whitman W."/>
        </authorList>
    </citation>
    <scope>NUCLEOTIDE SEQUENCE [LARGE SCALE GENOMIC DNA]</scope>
    <source>
        <strain evidence="1 2">CECT 7377</strain>
    </source>
</reference>
<dbReference type="Proteomes" id="UP000252792">
    <property type="component" value="Unassembled WGS sequence"/>
</dbReference>
<name>A0A366J9J7_9GAMM</name>
<protein>
    <submittedName>
        <fullName evidence="1">Uncharacterized protein DUF1036</fullName>
    </submittedName>
</protein>
<evidence type="ECO:0000313" key="2">
    <source>
        <dbReference type="Proteomes" id="UP000252792"/>
    </source>
</evidence>
<comment type="caution">
    <text evidence="1">The sequence shown here is derived from an EMBL/GenBank/DDBJ whole genome shotgun (WGS) entry which is preliminary data.</text>
</comment>
<gene>
    <name evidence="1" type="ORF">DFP80_106172</name>
</gene>
<accession>A0A366J9J7</accession>
<dbReference type="AlphaFoldDB" id="A0A366J9J7"/>
<sequence length="61" mass="7084">MKIVVFLVLFFASTLYAREGLSICNKTSEDFYVLKGSQGYRHPNLTEGWYFIKKGTCERVK</sequence>